<organism evidence="2 3">
    <name type="scientific">Aporhodopirellula aestuarii</name>
    <dbReference type="NCBI Taxonomy" id="2950107"/>
    <lineage>
        <taxon>Bacteria</taxon>
        <taxon>Pseudomonadati</taxon>
        <taxon>Planctomycetota</taxon>
        <taxon>Planctomycetia</taxon>
        <taxon>Pirellulales</taxon>
        <taxon>Pirellulaceae</taxon>
        <taxon>Aporhodopirellula</taxon>
    </lineage>
</organism>
<dbReference type="EMBL" id="JAMQBK010000021">
    <property type="protein sequence ID" value="MCM2370319.1"/>
    <property type="molecule type" value="Genomic_DNA"/>
</dbReference>
<evidence type="ECO:0000313" key="2">
    <source>
        <dbReference type="EMBL" id="MCM2370319.1"/>
    </source>
</evidence>
<feature type="compositionally biased region" description="Basic and acidic residues" evidence="1">
    <location>
        <begin position="25"/>
        <end position="39"/>
    </location>
</feature>
<dbReference type="InterPro" id="IPR029033">
    <property type="entry name" value="His_PPase_superfam"/>
</dbReference>
<reference evidence="2 3" key="1">
    <citation type="journal article" date="2022" name="Syst. Appl. Microbiol.">
        <title>Rhodopirellula aestuarii sp. nov., a novel member of the genus Rhodopirellula isolated from brackish sediments collected in the Tagus River estuary, Portugal.</title>
        <authorList>
            <person name="Vitorino I.R."/>
            <person name="Klimek D."/>
            <person name="Calusinska M."/>
            <person name="Lobo-da-Cunha A."/>
            <person name="Vasconcelos V."/>
            <person name="Lage O.M."/>
        </authorList>
    </citation>
    <scope>NUCLEOTIDE SEQUENCE [LARGE SCALE GENOMIC DNA]</scope>
    <source>
        <strain evidence="2 3">ICT_H3.1</strain>
    </source>
</reference>
<evidence type="ECO:0000313" key="3">
    <source>
        <dbReference type="Proteomes" id="UP001202961"/>
    </source>
</evidence>
<proteinExistence type="predicted"/>
<dbReference type="Pfam" id="PF00300">
    <property type="entry name" value="His_Phos_1"/>
    <property type="match status" value="1"/>
</dbReference>
<dbReference type="InterPro" id="IPR013078">
    <property type="entry name" value="His_Pase_superF_clade-1"/>
</dbReference>
<keyword evidence="3" id="KW-1185">Reference proteome</keyword>
<feature type="region of interest" description="Disordered" evidence="1">
    <location>
        <begin position="1"/>
        <end position="39"/>
    </location>
</feature>
<name>A0ABT0U0B6_9BACT</name>
<dbReference type="CDD" id="cd07067">
    <property type="entry name" value="HP_PGM_like"/>
    <property type="match status" value="1"/>
</dbReference>
<dbReference type="Gene3D" id="3.40.50.1240">
    <property type="entry name" value="Phosphoglycerate mutase-like"/>
    <property type="match status" value="1"/>
</dbReference>
<evidence type="ECO:0000256" key="1">
    <source>
        <dbReference type="SAM" id="MobiDB-lite"/>
    </source>
</evidence>
<dbReference type="Proteomes" id="UP001202961">
    <property type="component" value="Unassembled WGS sequence"/>
</dbReference>
<comment type="caution">
    <text evidence="2">The sequence shown here is derived from an EMBL/GenBank/DDBJ whole genome shotgun (WGS) entry which is preliminary data.</text>
</comment>
<protein>
    <submittedName>
        <fullName evidence="2">Histidine phosphatase family protein</fullName>
    </submittedName>
</protein>
<dbReference type="SUPFAM" id="SSF53254">
    <property type="entry name" value="Phosphoglycerate mutase-like"/>
    <property type="match status" value="1"/>
</dbReference>
<sequence>MRHGETEWSRSGQHTGRVDLPLTSHGEDEARRTPSCDSV</sequence>
<accession>A0ABT0U0B6</accession>
<gene>
    <name evidence="2" type="ORF">NB063_06740</name>
</gene>